<protein>
    <submittedName>
        <fullName evidence="1">Uncharacterized protein</fullName>
    </submittedName>
</protein>
<gene>
    <name evidence="1" type="ORF">TO10_v1_800031</name>
</gene>
<sequence>MLTSSAYGLARQKVVKSHGRETKFASRPAGVAGCLENRSTNANSQPVYYRWRKSFATKAAPRGRTEAAENGWKAIDRRVASFCIGRV</sequence>
<evidence type="ECO:0000313" key="1">
    <source>
        <dbReference type="EMBL" id="CUV47042.1"/>
    </source>
</evidence>
<dbReference type="AlphaFoldDB" id="A0A0S4WKF9"/>
<accession>A0A0S4WKF9</accession>
<dbReference type="EMBL" id="LN899827">
    <property type="protein sequence ID" value="CUV47042.1"/>
    <property type="molecule type" value="Genomic_DNA"/>
</dbReference>
<organism evidence="1">
    <name type="scientific">Ralstonia solanacearum</name>
    <name type="common">Pseudomonas solanacearum</name>
    <dbReference type="NCBI Taxonomy" id="305"/>
    <lineage>
        <taxon>Bacteria</taxon>
        <taxon>Pseudomonadati</taxon>
        <taxon>Pseudomonadota</taxon>
        <taxon>Betaproteobacteria</taxon>
        <taxon>Burkholderiales</taxon>
        <taxon>Burkholderiaceae</taxon>
        <taxon>Ralstonia</taxon>
        <taxon>Ralstonia solanacearum species complex</taxon>
    </lineage>
</organism>
<proteinExistence type="predicted"/>
<name>A0A0S4WKF9_RALSL</name>
<reference evidence="1" key="1">
    <citation type="submission" date="2015-10" db="EMBL/GenBank/DDBJ databases">
        <authorList>
            <person name="Gilbert D.G."/>
        </authorList>
    </citation>
    <scope>NUCLEOTIDE SEQUENCE</scope>
    <source>
        <strain evidence="1">Phyl III-seqv23</strain>
    </source>
</reference>